<organism evidence="2 3">
    <name type="scientific">Fodinicurvata halophila</name>
    <dbReference type="NCBI Taxonomy" id="1419723"/>
    <lineage>
        <taxon>Bacteria</taxon>
        <taxon>Pseudomonadati</taxon>
        <taxon>Pseudomonadota</taxon>
        <taxon>Alphaproteobacteria</taxon>
        <taxon>Rhodospirillales</taxon>
        <taxon>Rhodovibrionaceae</taxon>
        <taxon>Fodinicurvata</taxon>
    </lineage>
</organism>
<dbReference type="InterPro" id="IPR000073">
    <property type="entry name" value="AB_hydrolase_1"/>
</dbReference>
<dbReference type="Proteomes" id="UP001595799">
    <property type="component" value="Unassembled WGS sequence"/>
</dbReference>
<keyword evidence="2" id="KW-0378">Hydrolase</keyword>
<evidence type="ECO:0000259" key="1">
    <source>
        <dbReference type="Pfam" id="PF12697"/>
    </source>
</evidence>
<accession>A0ABV8UIH3</accession>
<evidence type="ECO:0000313" key="3">
    <source>
        <dbReference type="Proteomes" id="UP001595799"/>
    </source>
</evidence>
<dbReference type="InterPro" id="IPR029058">
    <property type="entry name" value="AB_hydrolase_fold"/>
</dbReference>
<dbReference type="RefSeq" id="WP_382420797.1">
    <property type="nucleotide sequence ID" value="NZ_JBHSCW010000001.1"/>
</dbReference>
<dbReference type="EMBL" id="JBHSCW010000001">
    <property type="protein sequence ID" value="MFC4350461.1"/>
    <property type="molecule type" value="Genomic_DNA"/>
</dbReference>
<feature type="domain" description="AB hydrolase-1" evidence="1">
    <location>
        <begin position="37"/>
        <end position="265"/>
    </location>
</feature>
<dbReference type="PANTHER" id="PTHR43798:SF33">
    <property type="entry name" value="HYDROLASE, PUTATIVE (AFU_ORTHOLOGUE AFUA_2G14860)-RELATED"/>
    <property type="match status" value="1"/>
</dbReference>
<gene>
    <name evidence="2" type="ORF">ACFOW6_02765</name>
</gene>
<name>A0ABV8UIH3_9PROT</name>
<sequence>MTPTSKDDMPHDAEVGQILSPTGLEVSYHRYGSGPPLVLVHGSFTDHITNWQFVAPVLAREFTVYSVARRGRGGTTATQGHSVQEEAEDVAALLKAIGKSAFLLGHSYGAHIALMAAAEAEQGARRLVLYEPPWPHIIKKDVLARLEELARDGDWDGFAVTFHRDILFLPAEELDALRATDLWPLIVANASPSLHDLRAGHSYMFDAAHFRELQTPVILQVGTESPRDFFVTDALAAVLPRVRVEELPGQGHEAMMSAPEQYARAVSRSLLSDT</sequence>
<proteinExistence type="predicted"/>
<dbReference type="PANTHER" id="PTHR43798">
    <property type="entry name" value="MONOACYLGLYCEROL LIPASE"/>
    <property type="match status" value="1"/>
</dbReference>
<evidence type="ECO:0000313" key="2">
    <source>
        <dbReference type="EMBL" id="MFC4350461.1"/>
    </source>
</evidence>
<dbReference type="Pfam" id="PF12697">
    <property type="entry name" value="Abhydrolase_6"/>
    <property type="match status" value="1"/>
</dbReference>
<keyword evidence="3" id="KW-1185">Reference proteome</keyword>
<dbReference type="SUPFAM" id="SSF53474">
    <property type="entry name" value="alpha/beta-Hydrolases"/>
    <property type="match status" value="1"/>
</dbReference>
<dbReference type="Gene3D" id="3.40.50.1820">
    <property type="entry name" value="alpha/beta hydrolase"/>
    <property type="match status" value="1"/>
</dbReference>
<dbReference type="GO" id="GO:0016787">
    <property type="term" value="F:hydrolase activity"/>
    <property type="evidence" value="ECO:0007669"/>
    <property type="project" value="UniProtKB-KW"/>
</dbReference>
<reference evidence="3" key="1">
    <citation type="journal article" date="2019" name="Int. J. Syst. Evol. Microbiol.">
        <title>The Global Catalogue of Microorganisms (GCM) 10K type strain sequencing project: providing services to taxonomists for standard genome sequencing and annotation.</title>
        <authorList>
            <consortium name="The Broad Institute Genomics Platform"/>
            <consortium name="The Broad Institute Genome Sequencing Center for Infectious Disease"/>
            <person name="Wu L."/>
            <person name="Ma J."/>
        </authorList>
    </citation>
    <scope>NUCLEOTIDE SEQUENCE [LARGE SCALE GENOMIC DNA]</scope>
    <source>
        <strain evidence="3">CECT 8472</strain>
    </source>
</reference>
<dbReference type="InterPro" id="IPR050266">
    <property type="entry name" value="AB_hydrolase_sf"/>
</dbReference>
<comment type="caution">
    <text evidence="2">The sequence shown here is derived from an EMBL/GenBank/DDBJ whole genome shotgun (WGS) entry which is preliminary data.</text>
</comment>
<protein>
    <submittedName>
        <fullName evidence="2">Alpha/beta fold hydrolase</fullName>
    </submittedName>
</protein>